<reference evidence="7" key="1">
    <citation type="submission" date="2023-09" db="EMBL/GenBank/DDBJ databases">
        <authorList>
            <person name="Li S."/>
            <person name="Li X."/>
            <person name="Zhang C."/>
            <person name="Zhao Z."/>
        </authorList>
    </citation>
    <scope>NUCLEOTIDE SEQUENCE [LARGE SCALE GENOMIC DNA]</scope>
    <source>
        <strain evidence="7">SQ345</strain>
    </source>
</reference>
<gene>
    <name evidence="5 6" type="primary">zapD</name>
    <name evidence="6" type="ORF">RI845_16200</name>
</gene>
<dbReference type="GO" id="GO:0051301">
    <property type="term" value="P:cell division"/>
    <property type="evidence" value="ECO:0007669"/>
    <property type="project" value="UniProtKB-KW"/>
</dbReference>
<dbReference type="Proteomes" id="UP001248581">
    <property type="component" value="Chromosome"/>
</dbReference>
<dbReference type="NCBIfam" id="NF003655">
    <property type="entry name" value="PRK05287.1-3"/>
    <property type="match status" value="1"/>
</dbReference>
<comment type="function">
    <text evidence="5">Cell division factor that enhances FtsZ-ring assembly. Directly interacts with FtsZ and promotes bundling of FtsZ protofilaments, with a reduction in FtsZ GTPase activity.</text>
</comment>
<evidence type="ECO:0000256" key="1">
    <source>
        <dbReference type="ARBA" id="ARBA00022490"/>
    </source>
</evidence>
<keyword evidence="3 5" id="KW-0717">Septation</keyword>
<dbReference type="Gene3D" id="2.60.440.10">
    <property type="entry name" value="YacF-like domains"/>
    <property type="match status" value="1"/>
</dbReference>
<dbReference type="InterPro" id="IPR009777">
    <property type="entry name" value="ZapD"/>
</dbReference>
<evidence type="ECO:0000313" key="7">
    <source>
        <dbReference type="Proteomes" id="UP001248581"/>
    </source>
</evidence>
<keyword evidence="7" id="KW-1185">Reference proteome</keyword>
<comment type="similarity">
    <text evidence="5">Belongs to the ZapD family.</text>
</comment>
<organism evidence="6 7">
    <name type="scientific">Thalassotalea nanhaiensis</name>
    <dbReference type="NCBI Taxonomy" id="3065648"/>
    <lineage>
        <taxon>Bacteria</taxon>
        <taxon>Pseudomonadati</taxon>
        <taxon>Pseudomonadota</taxon>
        <taxon>Gammaproteobacteria</taxon>
        <taxon>Alteromonadales</taxon>
        <taxon>Colwelliaceae</taxon>
        <taxon>Thalassotalea</taxon>
    </lineage>
</organism>
<comment type="subunit">
    <text evidence="5">Interacts with FtsZ.</text>
</comment>
<dbReference type="HAMAP" id="MF_01092">
    <property type="entry name" value="ZapD"/>
    <property type="match status" value="1"/>
</dbReference>
<evidence type="ECO:0000313" key="6">
    <source>
        <dbReference type="EMBL" id="WNC68054.1"/>
    </source>
</evidence>
<evidence type="ECO:0000256" key="5">
    <source>
        <dbReference type="HAMAP-Rule" id="MF_01092"/>
    </source>
</evidence>
<protein>
    <recommendedName>
        <fullName evidence="5">Cell division protein ZapD</fullName>
    </recommendedName>
    <alternativeName>
        <fullName evidence="5">Z ring-associated protein D</fullName>
    </alternativeName>
</protein>
<accession>A0ABY9TGX4</accession>
<keyword evidence="4 5" id="KW-0131">Cell cycle</keyword>
<dbReference type="PANTHER" id="PTHR39455">
    <property type="entry name" value="CELL DIVISION PROTEIN ZAPD"/>
    <property type="match status" value="1"/>
</dbReference>
<name>A0ABY9TGX4_9GAMM</name>
<dbReference type="InterPro" id="IPR036268">
    <property type="entry name" value="ZapD_sf"/>
</dbReference>
<dbReference type="Pfam" id="PF07072">
    <property type="entry name" value="ZapD"/>
    <property type="match status" value="1"/>
</dbReference>
<proteinExistence type="inferred from homology"/>
<dbReference type="Gene3D" id="1.10.3900.10">
    <property type="entry name" value="YacF-like"/>
    <property type="match status" value="1"/>
</dbReference>
<dbReference type="SUPFAM" id="SSF160950">
    <property type="entry name" value="YacF-like"/>
    <property type="match status" value="1"/>
</dbReference>
<evidence type="ECO:0000256" key="3">
    <source>
        <dbReference type="ARBA" id="ARBA00023210"/>
    </source>
</evidence>
<evidence type="ECO:0000256" key="4">
    <source>
        <dbReference type="ARBA" id="ARBA00023306"/>
    </source>
</evidence>
<keyword evidence="2 5" id="KW-0132">Cell division</keyword>
<sequence length="248" mass="28849">MTEILYEHPLNERIRNYLKLEQLFVQARSCLAQEFSSSHTLFFNALFAILDTLDRTDLRGDVIKDLEKLEQNLILWSKSPDVNSKALQLNLEQTKTLATNLRSKQPLWANLKDDKFLDGMRKRFTLQGAYCGFDLPALVYWLNQPPIFIQQDVDRWLSALSTIEQALVIILKFIRQKSAFKDVEAGNSFYQDNGEGLLLLRIKLPEAVDYFPSVSGNRYRYSIRFMELCETKGQQYITDTVKFQLSKC</sequence>
<dbReference type="PANTHER" id="PTHR39455:SF1">
    <property type="entry name" value="CELL DIVISION PROTEIN ZAPD"/>
    <property type="match status" value="1"/>
</dbReference>
<dbReference type="EMBL" id="CP134146">
    <property type="protein sequence ID" value="WNC68054.1"/>
    <property type="molecule type" value="Genomic_DNA"/>
</dbReference>
<dbReference type="RefSeq" id="WP_348387212.1">
    <property type="nucleotide sequence ID" value="NZ_CP134146.1"/>
</dbReference>
<comment type="subcellular location">
    <subcellularLocation>
        <location evidence="5">Cytoplasm</location>
    </subcellularLocation>
    <text evidence="5">Localizes to mid-cell in an FtsZ-dependent manner.</text>
</comment>
<keyword evidence="1 5" id="KW-0963">Cytoplasm</keyword>
<evidence type="ECO:0000256" key="2">
    <source>
        <dbReference type="ARBA" id="ARBA00022618"/>
    </source>
</evidence>
<dbReference type="InterPro" id="IPR027462">
    <property type="entry name" value="ZapD_C"/>
</dbReference>